<evidence type="ECO:0000313" key="3">
    <source>
        <dbReference type="Proteomes" id="UP000076532"/>
    </source>
</evidence>
<protein>
    <recommendedName>
        <fullName evidence="4">Secreted protein</fullName>
    </recommendedName>
</protein>
<accession>A0A166URK5</accession>
<dbReference type="AlphaFoldDB" id="A0A166URK5"/>
<keyword evidence="3" id="KW-1185">Reference proteome</keyword>
<name>A0A166URK5_9AGAM</name>
<sequence length="65" mass="7159">MFIGARCALLHLLRHATYTHAIHIAASSSAWASPSQTAPPPILTQVSYPAYRRPRTAHIRVQLAL</sequence>
<evidence type="ECO:0008006" key="4">
    <source>
        <dbReference type="Google" id="ProtNLM"/>
    </source>
</evidence>
<feature type="chain" id="PRO_5007880773" description="Secreted protein" evidence="1">
    <location>
        <begin position="22"/>
        <end position="65"/>
    </location>
</feature>
<keyword evidence="1" id="KW-0732">Signal</keyword>
<feature type="non-terminal residue" evidence="2">
    <location>
        <position position="65"/>
    </location>
</feature>
<dbReference type="EMBL" id="KV417487">
    <property type="protein sequence ID" value="KZP31949.1"/>
    <property type="molecule type" value="Genomic_DNA"/>
</dbReference>
<reference evidence="2 3" key="1">
    <citation type="journal article" date="2016" name="Mol. Biol. Evol.">
        <title>Comparative Genomics of Early-Diverging Mushroom-Forming Fungi Provides Insights into the Origins of Lignocellulose Decay Capabilities.</title>
        <authorList>
            <person name="Nagy L.G."/>
            <person name="Riley R."/>
            <person name="Tritt A."/>
            <person name="Adam C."/>
            <person name="Daum C."/>
            <person name="Floudas D."/>
            <person name="Sun H."/>
            <person name="Yadav J.S."/>
            <person name="Pangilinan J."/>
            <person name="Larsson K.H."/>
            <person name="Matsuura K."/>
            <person name="Barry K."/>
            <person name="Labutti K."/>
            <person name="Kuo R."/>
            <person name="Ohm R.A."/>
            <person name="Bhattacharya S.S."/>
            <person name="Shirouzu T."/>
            <person name="Yoshinaga Y."/>
            <person name="Martin F.M."/>
            <person name="Grigoriev I.V."/>
            <person name="Hibbett D.S."/>
        </authorList>
    </citation>
    <scope>NUCLEOTIDE SEQUENCE [LARGE SCALE GENOMIC DNA]</scope>
    <source>
        <strain evidence="2 3">CBS 109695</strain>
    </source>
</reference>
<gene>
    <name evidence="2" type="ORF">FIBSPDRAFT_848928</name>
</gene>
<feature type="signal peptide" evidence="1">
    <location>
        <begin position="1"/>
        <end position="21"/>
    </location>
</feature>
<evidence type="ECO:0000313" key="2">
    <source>
        <dbReference type="EMBL" id="KZP31949.1"/>
    </source>
</evidence>
<organism evidence="2 3">
    <name type="scientific">Athelia psychrophila</name>
    <dbReference type="NCBI Taxonomy" id="1759441"/>
    <lineage>
        <taxon>Eukaryota</taxon>
        <taxon>Fungi</taxon>
        <taxon>Dikarya</taxon>
        <taxon>Basidiomycota</taxon>
        <taxon>Agaricomycotina</taxon>
        <taxon>Agaricomycetes</taxon>
        <taxon>Agaricomycetidae</taxon>
        <taxon>Atheliales</taxon>
        <taxon>Atheliaceae</taxon>
        <taxon>Athelia</taxon>
    </lineage>
</organism>
<dbReference type="Proteomes" id="UP000076532">
    <property type="component" value="Unassembled WGS sequence"/>
</dbReference>
<proteinExistence type="predicted"/>
<evidence type="ECO:0000256" key="1">
    <source>
        <dbReference type="SAM" id="SignalP"/>
    </source>
</evidence>